<dbReference type="EMBL" id="CP000230">
    <property type="protein sequence ID" value="ABC22674.1"/>
    <property type="molecule type" value="Genomic_DNA"/>
</dbReference>
<dbReference type="KEGG" id="rru:Rru_A1874"/>
<name>Q2RT71_RHORT</name>
<reference evidence="1 2" key="1">
    <citation type="journal article" date="2011" name="Stand. Genomic Sci.">
        <title>Complete genome sequence of Rhodospirillum rubrum type strain (S1).</title>
        <authorList>
            <person name="Munk A.C."/>
            <person name="Copeland A."/>
            <person name="Lucas S."/>
            <person name="Lapidus A."/>
            <person name="Del Rio T.G."/>
            <person name="Barry K."/>
            <person name="Detter J.C."/>
            <person name="Hammon N."/>
            <person name="Israni S."/>
            <person name="Pitluck S."/>
            <person name="Brettin T."/>
            <person name="Bruce D."/>
            <person name="Han C."/>
            <person name="Tapia R."/>
            <person name="Gilna P."/>
            <person name="Schmutz J."/>
            <person name="Larimer F."/>
            <person name="Land M."/>
            <person name="Kyrpides N.C."/>
            <person name="Mavromatis K."/>
            <person name="Richardson P."/>
            <person name="Rohde M."/>
            <person name="Goker M."/>
            <person name="Klenk H.P."/>
            <person name="Zhang Y."/>
            <person name="Roberts G.P."/>
            <person name="Reslewic S."/>
            <person name="Schwartz D.C."/>
        </authorList>
    </citation>
    <scope>NUCLEOTIDE SEQUENCE [LARGE SCALE GENOMIC DNA]</scope>
    <source>
        <strain evidence="2">ATCC 11170 / ATH 1.1.1 / DSM 467 / LMG 4362 / NCIMB 8255 / S1</strain>
    </source>
</reference>
<accession>Q2RT71</accession>
<evidence type="ECO:0000313" key="1">
    <source>
        <dbReference type="EMBL" id="ABC22674.1"/>
    </source>
</evidence>
<dbReference type="EnsemblBacteria" id="ABC22674">
    <property type="protein sequence ID" value="ABC22674"/>
    <property type="gene ID" value="Rru_A1874"/>
</dbReference>
<proteinExistence type="predicted"/>
<gene>
    <name evidence="1" type="ordered locus">Rru_A1874</name>
</gene>
<dbReference type="PATRIC" id="fig|269796.9.peg.1953"/>
<keyword evidence="2" id="KW-1185">Reference proteome</keyword>
<organism evidence="1 2">
    <name type="scientific">Rhodospirillum rubrum (strain ATCC 11170 / ATH 1.1.1 / DSM 467 / LMG 4362 / NCIMB 8255 / S1)</name>
    <dbReference type="NCBI Taxonomy" id="269796"/>
    <lineage>
        <taxon>Bacteria</taxon>
        <taxon>Pseudomonadati</taxon>
        <taxon>Pseudomonadota</taxon>
        <taxon>Alphaproteobacteria</taxon>
        <taxon>Rhodospirillales</taxon>
        <taxon>Rhodospirillaceae</taxon>
        <taxon>Rhodospirillum</taxon>
    </lineage>
</organism>
<dbReference type="STRING" id="269796.Rru_A1874"/>
<dbReference type="AlphaFoldDB" id="Q2RT71"/>
<dbReference type="HOGENOM" id="CLU_2411271_0_0_5"/>
<sequence>MMRPWVPLAWGETDPPPMLQGASHKMTASLDHLTKAEHRAIEDLFLQEITGRPAGISRRVGRALIEKGLVEETVFIIDYKPTGPVTRDAFRLTPIGHFRYCQWSDRRAS</sequence>
<protein>
    <submittedName>
        <fullName evidence="1">Uncharacterized protein</fullName>
    </submittedName>
</protein>
<dbReference type="Proteomes" id="UP000001929">
    <property type="component" value="Chromosome"/>
</dbReference>
<evidence type="ECO:0000313" key="2">
    <source>
        <dbReference type="Proteomes" id="UP000001929"/>
    </source>
</evidence>